<reference evidence="3 4" key="1">
    <citation type="submission" date="2020-08" db="EMBL/GenBank/DDBJ databases">
        <title>Description of novel Pseudomonas species.</title>
        <authorList>
            <person name="Duman M."/>
            <person name="Mulet M."/>
            <person name="Altun S."/>
            <person name="Saticioglu I.B."/>
            <person name="Lalucat J."/>
            <person name="Garcia-Valdes E."/>
        </authorList>
    </citation>
    <scope>NUCLEOTIDE SEQUENCE [LARGE SCALE GENOMIC DNA]</scope>
    <source>
        <strain evidence="3 4">P66</strain>
    </source>
</reference>
<proteinExistence type="predicted"/>
<keyword evidence="4" id="KW-1185">Reference proteome</keyword>
<evidence type="ECO:0000256" key="1">
    <source>
        <dbReference type="ARBA" id="ARBA00023002"/>
    </source>
</evidence>
<dbReference type="Proteomes" id="UP000745663">
    <property type="component" value="Unassembled WGS sequence"/>
</dbReference>
<comment type="caution">
    <text evidence="3">The sequence shown here is derived from an EMBL/GenBank/DDBJ whole genome shotgun (WGS) entry which is preliminary data.</text>
</comment>
<dbReference type="PROSITE" id="PS51176">
    <property type="entry name" value="PDH_ADH"/>
    <property type="match status" value="1"/>
</dbReference>
<organism evidence="3 4">
    <name type="scientific">Pseudomonas arcuscaelestis</name>
    <dbReference type="NCBI Taxonomy" id="2710591"/>
    <lineage>
        <taxon>Bacteria</taxon>
        <taxon>Pseudomonadati</taxon>
        <taxon>Pseudomonadota</taxon>
        <taxon>Gammaproteobacteria</taxon>
        <taxon>Pseudomonadales</taxon>
        <taxon>Pseudomonadaceae</taxon>
        <taxon>Pseudomonas</taxon>
    </lineage>
</organism>
<dbReference type="InterPro" id="IPR036291">
    <property type="entry name" value="NAD(P)-bd_dom_sf"/>
</dbReference>
<gene>
    <name evidence="3" type="ORF">H8F21_05860</name>
</gene>
<dbReference type="EMBL" id="JACOPV010000003">
    <property type="protein sequence ID" value="MBM5457099.1"/>
    <property type="molecule type" value="Genomic_DNA"/>
</dbReference>
<evidence type="ECO:0000259" key="2">
    <source>
        <dbReference type="PROSITE" id="PS51176"/>
    </source>
</evidence>
<protein>
    <submittedName>
        <fullName evidence="3">Prephenate dehydrogenase/arogenate dehydrogenase family protein</fullName>
    </submittedName>
</protein>
<dbReference type="InterPro" id="IPR008927">
    <property type="entry name" value="6-PGluconate_DH-like_C_sf"/>
</dbReference>
<dbReference type="InterPro" id="IPR050812">
    <property type="entry name" value="Preph/Arog_dehydrog"/>
</dbReference>
<keyword evidence="1" id="KW-0560">Oxidoreductase</keyword>
<dbReference type="InterPro" id="IPR046825">
    <property type="entry name" value="PDH_C"/>
</dbReference>
<dbReference type="PANTHER" id="PTHR21363:SF0">
    <property type="entry name" value="PREPHENATE DEHYDROGENASE [NADP(+)]"/>
    <property type="match status" value="1"/>
</dbReference>
<dbReference type="Gene3D" id="3.40.50.720">
    <property type="entry name" value="NAD(P)-binding Rossmann-like Domain"/>
    <property type="match status" value="1"/>
</dbReference>
<dbReference type="RefSeq" id="WP_203480895.1">
    <property type="nucleotide sequence ID" value="NZ_JACOPV010000003.1"/>
</dbReference>
<name>A0ABS2BWB2_9PSED</name>
<dbReference type="SUPFAM" id="SSF48179">
    <property type="entry name" value="6-phosphogluconate dehydrogenase C-terminal domain-like"/>
    <property type="match status" value="1"/>
</dbReference>
<dbReference type="InterPro" id="IPR003099">
    <property type="entry name" value="Prephen_DH"/>
</dbReference>
<dbReference type="Gene3D" id="1.10.3660.10">
    <property type="entry name" value="6-phosphogluconate dehydrogenase C-terminal like domain"/>
    <property type="match status" value="1"/>
</dbReference>
<accession>A0ABS2BWB2</accession>
<evidence type="ECO:0000313" key="3">
    <source>
        <dbReference type="EMBL" id="MBM5457099.1"/>
    </source>
</evidence>
<feature type="domain" description="Prephenate/arogenate dehydrogenase" evidence="2">
    <location>
        <begin position="4"/>
        <end position="282"/>
    </location>
</feature>
<dbReference type="SUPFAM" id="SSF51735">
    <property type="entry name" value="NAD(P)-binding Rossmann-fold domains"/>
    <property type="match status" value="1"/>
</dbReference>
<dbReference type="Pfam" id="PF20463">
    <property type="entry name" value="PDH_C"/>
    <property type="match status" value="1"/>
</dbReference>
<evidence type="ECO:0000313" key="4">
    <source>
        <dbReference type="Proteomes" id="UP000745663"/>
    </source>
</evidence>
<dbReference type="PANTHER" id="PTHR21363">
    <property type="entry name" value="PREPHENATE DEHYDROGENASE"/>
    <property type="match status" value="1"/>
</dbReference>
<sequence>MTNDTVVVLGGGGLVGTLICSVLKQQGLHTRVLDCRAGEHEDEHHQVDVNNPPSDSAQLFSNAIAVVFALPERVAVDAIGWVLQVVSVDVVFIPTCSVQGPFYSALRAQAAQQPFIGINPMFSPKLSVQGRTVAICRDDEGATLSFIETALIAAGMNIRRMTPASHDELMALCQALPHAAIIGFGMALAKSSLDLALIEEVMPPPMRTMLALLSRLLVNPAEVYWGIQQENHQASQQRDALVQGMERLIRIVSDEDYQRFKHDLQTITTALGSRVDRGALDCQRIFSQLN</sequence>